<dbReference type="Pfam" id="PF06918">
    <property type="entry name" value="DUF1280"/>
    <property type="match status" value="1"/>
</dbReference>
<organism evidence="1">
    <name type="scientific">Amphimedon queenslandica</name>
    <name type="common">Sponge</name>
    <dbReference type="NCBI Taxonomy" id="400682"/>
    <lineage>
        <taxon>Eukaryota</taxon>
        <taxon>Metazoa</taxon>
        <taxon>Porifera</taxon>
        <taxon>Demospongiae</taxon>
        <taxon>Heteroscleromorpha</taxon>
        <taxon>Haplosclerida</taxon>
        <taxon>Niphatidae</taxon>
        <taxon>Amphimedon</taxon>
    </lineage>
</organism>
<dbReference type="AlphaFoldDB" id="A0A1X7U9B0"/>
<dbReference type="InParanoid" id="A0A1X7U9B0"/>
<sequence length="106" mass="11936">MRGSHTHTAYWLNSFRVKLGGDKGGSSLKMNFQIMNGDNPSSIHNTSVFLAFEAIDSVLNLHVALARYKDQGHDYENQCHMYGISRATSYTRDVTFCPCCLSHCMQ</sequence>
<evidence type="ECO:0000313" key="1">
    <source>
        <dbReference type="EnsemblMetazoa" id="Aqu2.1.24345_001"/>
    </source>
</evidence>
<protein>
    <submittedName>
        <fullName evidence="1">Uncharacterized protein</fullName>
    </submittedName>
</protein>
<dbReference type="InterPro" id="IPR009689">
    <property type="entry name" value="DUF1280"/>
</dbReference>
<dbReference type="EnsemblMetazoa" id="Aqu2.1.24345_001">
    <property type="protein sequence ID" value="Aqu2.1.24345_001"/>
    <property type="gene ID" value="Aqu2.1.24345"/>
</dbReference>
<dbReference type="PANTHER" id="PTHR31424">
    <property type="entry name" value="PROTEIN CBG23806"/>
    <property type="match status" value="1"/>
</dbReference>
<name>A0A1X7U9B0_AMPQE</name>
<reference evidence="1" key="1">
    <citation type="submission" date="2017-05" db="UniProtKB">
        <authorList>
            <consortium name="EnsemblMetazoa"/>
        </authorList>
    </citation>
    <scope>IDENTIFICATION</scope>
</reference>
<proteinExistence type="predicted"/>
<accession>A0A1X7U9B0</accession>